<dbReference type="SUPFAM" id="SSF81665">
    <property type="entry name" value="Calcium ATPase, transmembrane domain M"/>
    <property type="match status" value="1"/>
</dbReference>
<dbReference type="InterPro" id="IPR001757">
    <property type="entry name" value="P_typ_ATPase"/>
</dbReference>
<keyword evidence="15" id="KW-1185">Reference proteome</keyword>
<comment type="caution">
    <text evidence="14">The sequence shown here is derived from an EMBL/GenBank/DDBJ whole genome shotgun (WGS) entry which is preliminary data.</text>
</comment>
<dbReference type="GO" id="GO:0019829">
    <property type="term" value="F:ATPase-coupled monoatomic cation transmembrane transporter activity"/>
    <property type="evidence" value="ECO:0007669"/>
    <property type="project" value="InterPro"/>
</dbReference>
<feature type="transmembrane region" description="Helical" evidence="11">
    <location>
        <begin position="142"/>
        <end position="162"/>
    </location>
</feature>
<dbReference type="FunFam" id="2.70.150.10:FF:000002">
    <property type="entry name" value="Copper-transporting ATPase 1, putative"/>
    <property type="match status" value="1"/>
</dbReference>
<protein>
    <submittedName>
        <fullName evidence="14">Metal-transporting ATPase</fullName>
    </submittedName>
</protein>
<evidence type="ECO:0000259" key="13">
    <source>
        <dbReference type="Pfam" id="PF00122"/>
    </source>
</evidence>
<dbReference type="PANTHER" id="PTHR43079:SF1">
    <property type="entry name" value="CADMIUM_ZINC-TRANSPORTING ATPASE HMA1, CHLOROPLASTIC-RELATED"/>
    <property type="match status" value="1"/>
</dbReference>
<feature type="domain" description="P-type ATPase A" evidence="13">
    <location>
        <begin position="229"/>
        <end position="327"/>
    </location>
</feature>
<dbReference type="GO" id="GO:0005886">
    <property type="term" value="C:plasma membrane"/>
    <property type="evidence" value="ECO:0007669"/>
    <property type="project" value="UniProtKB-SubCell"/>
</dbReference>
<organism evidence="14 15">
    <name type="scientific">Roseibacillus persicicus</name>
    <dbReference type="NCBI Taxonomy" id="454148"/>
    <lineage>
        <taxon>Bacteria</taxon>
        <taxon>Pseudomonadati</taxon>
        <taxon>Verrucomicrobiota</taxon>
        <taxon>Verrucomicrobiia</taxon>
        <taxon>Verrucomicrobiales</taxon>
        <taxon>Verrucomicrobiaceae</taxon>
        <taxon>Roseibacillus</taxon>
    </lineage>
</organism>
<evidence type="ECO:0000256" key="2">
    <source>
        <dbReference type="ARBA" id="ARBA00006024"/>
    </source>
</evidence>
<dbReference type="PROSITE" id="PS00154">
    <property type="entry name" value="ATPASE_E1_E2"/>
    <property type="match status" value="1"/>
</dbReference>
<feature type="transmembrane region" description="Helical" evidence="11">
    <location>
        <begin position="118"/>
        <end position="136"/>
    </location>
</feature>
<feature type="region of interest" description="Disordered" evidence="12">
    <location>
        <begin position="266"/>
        <end position="292"/>
    </location>
</feature>
<evidence type="ECO:0000256" key="8">
    <source>
        <dbReference type="ARBA" id="ARBA00022967"/>
    </source>
</evidence>
<dbReference type="GO" id="GO:0046872">
    <property type="term" value="F:metal ion binding"/>
    <property type="evidence" value="ECO:0007669"/>
    <property type="project" value="UniProtKB-KW"/>
</dbReference>
<sequence length="742" mass="80575">MLEKDSPDWIARLQEFLAEEPAVESVILEPERHKISVATTGDFPEERLRHRLTSLIDALDHSLENQSEVQRDSLTIRKRGSASVLERNQPSSRKKVWREFDWPDSDATEANSGEEWRVLALQAGVCGLGLLLGWVLGRFTDLHALSIACYLVALVAGGWDAAIDSWHNLRKANLDIHFLMLAVALGSIAVGAWTEGALLLFLFSASGAMEHYALHRTHREINSLSKAAPRSAIVRLPDGTEEERPVTAIEPGTIVLVKPGEAFPNDGEIEEGTTAADESTLTGEAQPVEKEPGDEVFSGTVNLWGAVAVKVTHHAADSTLQKVITLILDARHRRAPSQRFTDRFGTRYTWGVLALTTTMFFIWWQVMGLPAFQSTDEIRSAFYRAMTLLVVASPCALVLSIPSAILAGIAWAAKHGILFRGGAALEKLAEIDTVALDKTGTLTTGEMSIASIECFPPGREDELASLAYSLEVKSGHPIARAIVDYGKKNKLPRLAIDSFQSLTGKGLRAVVDGQTCYLGRRELLAESDSPLPLADLPEPPIGSTEVWVVREDLVGRILLTDQIRLESKAVLAAFAREGIDTLMLTGDRRAAAEKVATELGVGRILSGLHPEDKVHEIERLRDAGHKVAMVGDGVNDAPSLAAAHVSVAMGGRGSDAAIEQSEIVLMDDRVEKLHSALQLSRSTRRIISQNLAISLGTIIIMVITALFGLTPLTLGVLAHEGSTVIVCLNSLRLLFLKEDKLA</sequence>
<evidence type="ECO:0000256" key="12">
    <source>
        <dbReference type="SAM" id="MobiDB-lite"/>
    </source>
</evidence>
<dbReference type="SUPFAM" id="SSF81653">
    <property type="entry name" value="Calcium ATPase, transduction domain A"/>
    <property type="match status" value="1"/>
</dbReference>
<dbReference type="InterPro" id="IPR036412">
    <property type="entry name" value="HAD-like_sf"/>
</dbReference>
<evidence type="ECO:0000256" key="1">
    <source>
        <dbReference type="ARBA" id="ARBA00004141"/>
    </source>
</evidence>
<dbReference type="Pfam" id="PF00702">
    <property type="entry name" value="Hydrolase"/>
    <property type="match status" value="1"/>
</dbReference>
<evidence type="ECO:0000256" key="10">
    <source>
        <dbReference type="ARBA" id="ARBA00023136"/>
    </source>
</evidence>
<dbReference type="SUPFAM" id="SSF56784">
    <property type="entry name" value="HAD-like"/>
    <property type="match status" value="1"/>
</dbReference>
<dbReference type="InterPro" id="IPR059000">
    <property type="entry name" value="ATPase_P-type_domA"/>
</dbReference>
<dbReference type="InterPro" id="IPR018303">
    <property type="entry name" value="ATPase_P-typ_P_site"/>
</dbReference>
<feature type="transmembrane region" description="Helical" evidence="11">
    <location>
        <begin position="174"/>
        <end position="191"/>
    </location>
</feature>
<dbReference type="PRINTS" id="PR00119">
    <property type="entry name" value="CATATPASE"/>
</dbReference>
<dbReference type="PRINTS" id="PR00941">
    <property type="entry name" value="CDATPASE"/>
</dbReference>
<keyword evidence="5 11" id="KW-0547">Nucleotide-binding</keyword>
<keyword evidence="11" id="KW-1003">Cell membrane</keyword>
<dbReference type="NCBIfam" id="TIGR01525">
    <property type="entry name" value="ATPase-IB_hvy"/>
    <property type="match status" value="1"/>
</dbReference>
<dbReference type="GO" id="GO:0005524">
    <property type="term" value="F:ATP binding"/>
    <property type="evidence" value="ECO:0007669"/>
    <property type="project" value="UniProtKB-UniRule"/>
</dbReference>
<evidence type="ECO:0000256" key="3">
    <source>
        <dbReference type="ARBA" id="ARBA00022692"/>
    </source>
</evidence>
<dbReference type="InterPro" id="IPR023214">
    <property type="entry name" value="HAD_sf"/>
</dbReference>
<evidence type="ECO:0000256" key="9">
    <source>
        <dbReference type="ARBA" id="ARBA00022989"/>
    </source>
</evidence>
<accession>A0A918TBW7</accession>
<dbReference type="EMBL" id="BMXI01000001">
    <property type="protein sequence ID" value="GHC41689.1"/>
    <property type="molecule type" value="Genomic_DNA"/>
</dbReference>
<feature type="transmembrane region" description="Helical" evidence="11">
    <location>
        <begin position="386"/>
        <end position="413"/>
    </location>
</feature>
<reference evidence="14" key="2">
    <citation type="submission" date="2020-09" db="EMBL/GenBank/DDBJ databases">
        <authorList>
            <person name="Sun Q."/>
            <person name="Kim S."/>
        </authorList>
    </citation>
    <scope>NUCLEOTIDE SEQUENCE</scope>
    <source>
        <strain evidence="14">KCTC 12988</strain>
    </source>
</reference>
<evidence type="ECO:0000313" key="14">
    <source>
        <dbReference type="EMBL" id="GHC41689.1"/>
    </source>
</evidence>
<reference evidence="14" key="1">
    <citation type="journal article" date="2014" name="Int. J. Syst. Evol. Microbiol.">
        <title>Complete genome sequence of Corynebacterium casei LMG S-19264T (=DSM 44701T), isolated from a smear-ripened cheese.</title>
        <authorList>
            <consortium name="US DOE Joint Genome Institute (JGI-PGF)"/>
            <person name="Walter F."/>
            <person name="Albersmeier A."/>
            <person name="Kalinowski J."/>
            <person name="Ruckert C."/>
        </authorList>
    </citation>
    <scope>NUCLEOTIDE SEQUENCE</scope>
    <source>
        <strain evidence="14">KCTC 12988</strain>
    </source>
</reference>
<dbReference type="PANTHER" id="PTHR43079">
    <property type="entry name" value="PROBABLE CADMIUM/ZINC-TRANSPORTING ATPASE HMA1"/>
    <property type="match status" value="1"/>
</dbReference>
<proteinExistence type="inferred from homology"/>
<evidence type="ECO:0000256" key="4">
    <source>
        <dbReference type="ARBA" id="ARBA00022723"/>
    </source>
</evidence>
<evidence type="ECO:0000256" key="5">
    <source>
        <dbReference type="ARBA" id="ARBA00022741"/>
    </source>
</evidence>
<keyword evidence="7" id="KW-0460">Magnesium</keyword>
<comment type="similarity">
    <text evidence="2 11">Belongs to the cation transport ATPase (P-type) (TC 3.A.3) family. Type IB subfamily.</text>
</comment>
<dbReference type="Gene3D" id="3.40.50.1000">
    <property type="entry name" value="HAD superfamily/HAD-like"/>
    <property type="match status" value="1"/>
</dbReference>
<dbReference type="Gene3D" id="3.40.1110.10">
    <property type="entry name" value="Calcium-transporting ATPase, cytoplasmic domain N"/>
    <property type="match status" value="1"/>
</dbReference>
<evidence type="ECO:0000256" key="6">
    <source>
        <dbReference type="ARBA" id="ARBA00022840"/>
    </source>
</evidence>
<keyword evidence="9 11" id="KW-1133">Transmembrane helix</keyword>
<dbReference type="InterPro" id="IPR008250">
    <property type="entry name" value="ATPase_P-typ_transduc_dom_A_sf"/>
</dbReference>
<dbReference type="Gene3D" id="2.70.150.10">
    <property type="entry name" value="Calcium-transporting ATPase, cytoplasmic transduction domain A"/>
    <property type="match status" value="1"/>
</dbReference>
<evidence type="ECO:0000256" key="11">
    <source>
        <dbReference type="RuleBase" id="RU362081"/>
    </source>
</evidence>
<gene>
    <name evidence="14" type="ORF">GCM10007100_03140</name>
</gene>
<dbReference type="Proteomes" id="UP000644507">
    <property type="component" value="Unassembled WGS sequence"/>
</dbReference>
<keyword evidence="4 11" id="KW-0479">Metal-binding</keyword>
<feature type="transmembrane region" description="Helical" evidence="11">
    <location>
        <begin position="348"/>
        <end position="366"/>
    </location>
</feature>
<keyword evidence="6 11" id="KW-0067">ATP-binding</keyword>
<keyword evidence="3 11" id="KW-0812">Transmembrane</keyword>
<name>A0A918TBW7_9BACT</name>
<evidence type="ECO:0000313" key="15">
    <source>
        <dbReference type="Proteomes" id="UP000644507"/>
    </source>
</evidence>
<dbReference type="Pfam" id="PF00122">
    <property type="entry name" value="E1-E2_ATPase"/>
    <property type="match status" value="1"/>
</dbReference>
<dbReference type="NCBIfam" id="TIGR01494">
    <property type="entry name" value="ATPase_P-type"/>
    <property type="match status" value="1"/>
</dbReference>
<dbReference type="InterPro" id="IPR027256">
    <property type="entry name" value="P-typ_ATPase_IB"/>
</dbReference>
<dbReference type="GO" id="GO:0030001">
    <property type="term" value="P:metal ion transport"/>
    <property type="evidence" value="ECO:0007669"/>
    <property type="project" value="UniProtKB-ARBA"/>
</dbReference>
<keyword evidence="8" id="KW-1278">Translocase</keyword>
<dbReference type="GO" id="GO:0016887">
    <property type="term" value="F:ATP hydrolysis activity"/>
    <property type="evidence" value="ECO:0007669"/>
    <property type="project" value="InterPro"/>
</dbReference>
<dbReference type="InterPro" id="IPR051949">
    <property type="entry name" value="Cation_Transport_ATPase"/>
</dbReference>
<dbReference type="InterPro" id="IPR023299">
    <property type="entry name" value="ATPase_P-typ_cyto_dom_N"/>
</dbReference>
<keyword evidence="10 11" id="KW-0472">Membrane</keyword>
<evidence type="ECO:0000256" key="7">
    <source>
        <dbReference type="ARBA" id="ARBA00022842"/>
    </source>
</evidence>
<dbReference type="RefSeq" id="WP_189566712.1">
    <property type="nucleotide sequence ID" value="NZ_BMXI01000001.1"/>
</dbReference>
<dbReference type="AlphaFoldDB" id="A0A918TBW7"/>
<comment type="subcellular location">
    <subcellularLocation>
        <location evidence="11">Cell membrane</location>
    </subcellularLocation>
    <subcellularLocation>
        <location evidence="1">Membrane</location>
        <topology evidence="1">Multi-pass membrane protein</topology>
    </subcellularLocation>
</comment>
<feature type="transmembrane region" description="Helical" evidence="11">
    <location>
        <begin position="691"/>
        <end position="710"/>
    </location>
</feature>
<dbReference type="InterPro" id="IPR023298">
    <property type="entry name" value="ATPase_P-typ_TM_dom_sf"/>
</dbReference>